<sequence>MFSNLTNQDFINLGILLSFSIIAAAIAIFIINWIGKKFSRQIKFLSDKTVQQVGEAFDDEQSGKQVSKVRKGANWLLIVSVTFLFLAFFMVPFLPVLIVLGSIALLTLIARLIITKIGC</sequence>
<keyword evidence="1" id="KW-1133">Transmembrane helix</keyword>
<feature type="transmembrane region" description="Helical" evidence="1">
    <location>
        <begin position="12"/>
        <end position="34"/>
    </location>
</feature>
<dbReference type="RefSeq" id="WP_264400365.1">
    <property type="nucleotide sequence ID" value="NZ_CP062152.1"/>
</dbReference>
<evidence type="ECO:0000313" key="3">
    <source>
        <dbReference type="Proteomes" id="UP001163036"/>
    </source>
</evidence>
<evidence type="ECO:0000256" key="1">
    <source>
        <dbReference type="SAM" id="Phobius"/>
    </source>
</evidence>
<accession>A0AA46URA7</accession>
<dbReference type="Proteomes" id="UP001163036">
    <property type="component" value="Plasmid pVP-16-VB00198-1"/>
</dbReference>
<dbReference type="EMBL" id="CP097357">
    <property type="protein sequence ID" value="UYV30380.1"/>
    <property type="molecule type" value="Genomic_DNA"/>
</dbReference>
<proteinExistence type="predicted"/>
<evidence type="ECO:0000313" key="2">
    <source>
        <dbReference type="EMBL" id="UYV30380.1"/>
    </source>
</evidence>
<name>A0AA46URA7_VIBPH</name>
<dbReference type="AlphaFoldDB" id="A0AA46URA7"/>
<organism evidence="2 3">
    <name type="scientific">Vibrio parahaemolyticus</name>
    <dbReference type="NCBI Taxonomy" id="670"/>
    <lineage>
        <taxon>Bacteria</taxon>
        <taxon>Pseudomonadati</taxon>
        <taxon>Pseudomonadota</taxon>
        <taxon>Gammaproteobacteria</taxon>
        <taxon>Vibrionales</taxon>
        <taxon>Vibrionaceae</taxon>
        <taxon>Vibrio</taxon>
    </lineage>
</organism>
<geneLocation type="plasmid" evidence="2 3">
    <name>pVP-16-VB00198-1</name>
</geneLocation>
<keyword evidence="1" id="KW-0812">Transmembrane</keyword>
<feature type="transmembrane region" description="Helical" evidence="1">
    <location>
        <begin position="72"/>
        <end position="90"/>
    </location>
</feature>
<keyword evidence="2" id="KW-0614">Plasmid</keyword>
<keyword evidence="1" id="KW-0472">Membrane</keyword>
<protein>
    <submittedName>
        <fullName evidence="2">Uncharacterized protein</fullName>
    </submittedName>
</protein>
<gene>
    <name evidence="2" type="ORF">M5598_25570</name>
</gene>
<feature type="transmembrane region" description="Helical" evidence="1">
    <location>
        <begin position="96"/>
        <end position="114"/>
    </location>
</feature>
<reference evidence="2" key="1">
    <citation type="submission" date="2022-05" db="EMBL/GenBank/DDBJ databases">
        <title>Megaplasmid of Vibrio parahaemolyticus.</title>
        <authorList>
            <person name="Strauch E."/>
            <person name="Borowiak M."/>
        </authorList>
    </citation>
    <scope>NUCLEOTIDE SEQUENCE</scope>
    <source>
        <strain evidence="2">16-VB00198</strain>
        <plasmid evidence="2">pVP-16-VB00198-1</plasmid>
    </source>
</reference>